<dbReference type="Pfam" id="PF02589">
    <property type="entry name" value="LUD_dom"/>
    <property type="match status" value="1"/>
</dbReference>
<dbReference type="GO" id="GO:0016491">
    <property type="term" value="F:oxidoreductase activity"/>
    <property type="evidence" value="ECO:0007669"/>
    <property type="project" value="UniProtKB-ARBA"/>
</dbReference>
<dbReference type="InterPro" id="IPR054704">
    <property type="entry name" value="Quin_L_LdhH-like"/>
</dbReference>
<reference evidence="9 10" key="1">
    <citation type="submission" date="2010-10" db="EMBL/GenBank/DDBJ databases">
        <authorList>
            <consortium name="The Broad Institute Genome Sequencing Platform"/>
            <person name="Ward D."/>
            <person name="Earl A."/>
            <person name="Feldgarden M."/>
            <person name="Young S.K."/>
            <person name="Gargeya S."/>
            <person name="Zeng Q."/>
            <person name="Alvarado L."/>
            <person name="Berlin A."/>
            <person name="Bochicchio J."/>
            <person name="Chapman S.B."/>
            <person name="Chen Z."/>
            <person name="Freedman E."/>
            <person name="Gellesch M."/>
            <person name="Goldberg J."/>
            <person name="Griggs A."/>
            <person name="Gujja S."/>
            <person name="Heilman E."/>
            <person name="Heiman D."/>
            <person name="Howarth C."/>
            <person name="Mehta T."/>
            <person name="Neiman D."/>
            <person name="Pearson M."/>
            <person name="Roberts A."/>
            <person name="Saif S."/>
            <person name="Shea T."/>
            <person name="Shenoy N."/>
            <person name="Sisk P."/>
            <person name="Stolte C."/>
            <person name="Sykes S."/>
            <person name="White J."/>
            <person name="Yandava C."/>
            <person name="Allen-Vercoe E."/>
            <person name="Sibley C."/>
            <person name="Ambrose C.E."/>
            <person name="Strauss J."/>
            <person name="Daigneault M."/>
            <person name="Haas B."/>
            <person name="Nusbaum C."/>
            <person name="Birren B."/>
        </authorList>
    </citation>
    <scope>NUCLEOTIDE SEQUENCE [LARGE SCALE GENOMIC DNA]</scope>
    <source>
        <strain evidence="9 10">3_1_6</strain>
    </source>
</reference>
<dbReference type="HOGENOM" id="CLU_023081_5_0_7"/>
<dbReference type="InterPro" id="IPR024185">
    <property type="entry name" value="FTHF_cligase-like_sf"/>
</dbReference>
<proteinExistence type="predicted"/>
<dbReference type="Gene3D" id="1.10.1060.10">
    <property type="entry name" value="Alpha-helical ferredoxin"/>
    <property type="match status" value="1"/>
</dbReference>
<dbReference type="SUPFAM" id="SSF100950">
    <property type="entry name" value="NagB/RpiA/CoA transferase-like"/>
    <property type="match status" value="1"/>
</dbReference>
<dbReference type="PANTHER" id="PTHR47153">
    <property type="entry name" value="LACTATE UTILIZATION PROTEIN B"/>
    <property type="match status" value="1"/>
</dbReference>
<comment type="caution">
    <text evidence="9">The sequence shown here is derived from an EMBL/GenBank/DDBJ whole genome shotgun (WGS) entry which is preliminary data.</text>
</comment>
<dbReference type="InterPro" id="IPR009051">
    <property type="entry name" value="Helical_ferredxn"/>
</dbReference>
<dbReference type="GO" id="GO:0006089">
    <property type="term" value="P:lactate metabolic process"/>
    <property type="evidence" value="ECO:0007669"/>
    <property type="project" value="InterPro"/>
</dbReference>
<keyword evidence="1" id="KW-0813">Transport</keyword>
<dbReference type="GO" id="GO:0051539">
    <property type="term" value="F:4 iron, 4 sulfur cluster binding"/>
    <property type="evidence" value="ECO:0007669"/>
    <property type="project" value="UniProtKB-KW"/>
</dbReference>
<dbReference type="PROSITE" id="PS51379">
    <property type="entry name" value="4FE4S_FER_2"/>
    <property type="match status" value="1"/>
</dbReference>
<dbReference type="InterPro" id="IPR004017">
    <property type="entry name" value="Cys_rich_dom"/>
</dbReference>
<evidence type="ECO:0000313" key="9">
    <source>
        <dbReference type="EMBL" id="EFV45539.1"/>
    </source>
</evidence>
<dbReference type="PROSITE" id="PS00198">
    <property type="entry name" value="4FE4S_FER_1"/>
    <property type="match status" value="1"/>
</dbReference>
<dbReference type="RefSeq" id="WP_005024894.1">
    <property type="nucleotide sequence ID" value="NZ_KE150238.1"/>
</dbReference>
<dbReference type="Pfam" id="PF02754">
    <property type="entry name" value="CCG"/>
    <property type="match status" value="2"/>
</dbReference>
<keyword evidence="2" id="KW-0004">4Fe-4S</keyword>
<dbReference type="Proteomes" id="UP000006034">
    <property type="component" value="Unassembled WGS sequence"/>
</dbReference>
<evidence type="ECO:0000256" key="7">
    <source>
        <dbReference type="ARBA" id="ARBA00023014"/>
    </source>
</evidence>
<dbReference type="STRING" id="563192.HMPREF0179_00634"/>
<dbReference type="eggNOG" id="COG0247">
    <property type="taxonomic scope" value="Bacteria"/>
</dbReference>
<keyword evidence="4" id="KW-0677">Repeat</keyword>
<keyword evidence="7" id="KW-0411">Iron-sulfur</keyword>
<dbReference type="PANTHER" id="PTHR47153:SF2">
    <property type="entry name" value="LACTATE UTILIZATION PROTEIN B"/>
    <property type="match status" value="1"/>
</dbReference>
<dbReference type="AlphaFoldDB" id="E5Y373"/>
<dbReference type="InterPro" id="IPR003741">
    <property type="entry name" value="LUD_dom"/>
</dbReference>
<evidence type="ECO:0000256" key="3">
    <source>
        <dbReference type="ARBA" id="ARBA00022723"/>
    </source>
</evidence>
<evidence type="ECO:0000256" key="5">
    <source>
        <dbReference type="ARBA" id="ARBA00022982"/>
    </source>
</evidence>
<dbReference type="NCBIfam" id="NF045670">
    <property type="entry name" value="quin_L_LdhH"/>
    <property type="match status" value="1"/>
</dbReference>
<sequence length="718" mass="78898">MKEPARDIKNYRTDLSAALEDTFQRRALDKFAVDYRASRERIYSGLNDRELIAEVAARKDESVRHLDELFVQFKEEAEKRGVQVHLARDAADANRIIAKIAEENGCKMVVKSKSMTVEEIQTNTALEAKGMEVVETDLAEWIIQLRHEGPSHMVMPAIHLSRTQVADTFTKETGKHQTEDITSLVRVARRELRRKFAEADMGISGMNFAVAESGAIGLVTNEGNARMVTTLPRVHVAVGGIDKLIPSFDDAMATLRVLPRNATGQHLTSYVTWIAGGVPTASAPDGKKSMHVVFVDNGRKAVLNDPILSQALRCVRCGACANVCPVYRLVGGHRMGYIYIGAIGLILTYLFHGKDRAKALVQNCVNCQACKSVCAAGIDLPGLIEEIRMRYIEQDGNSLPMNLLASTLKNRKAFHTLLKFAKYAQKPLTGGEQFIRHLPSMFAKDNEFRALPAIADKAFRDRWEKLDRPVSANPSLRVAIFAGCVQDFVYPEQLEAAVKLMQGHNIRVDFPMDQSCCGLPVVMMGQRETARDVALQNMDAFEKGDYDVILTLCASCASQLKEGYVELFAGQPGRQARAKALADKVMDFSTFAKEKLGLSAESFNHSDEKVTYHASCHLCRGLGVKEAPRELIAAAADYVPAAEEEVCCGFGGTYSAKFPEVSAALLRKKLDGIADTGAARVVMDCPGCVLQIRGGAEKDGKGLKVTHISELLAENLKK</sequence>
<feature type="domain" description="4Fe-4S ferredoxin-type" evidence="8">
    <location>
        <begin position="304"/>
        <end position="334"/>
    </location>
</feature>
<dbReference type="Gene3D" id="3.40.50.10420">
    <property type="entry name" value="NagB/RpiA/CoA transferase-like"/>
    <property type="match status" value="1"/>
</dbReference>
<keyword evidence="6" id="KW-0408">Iron</keyword>
<dbReference type="GO" id="GO:0046872">
    <property type="term" value="F:metal ion binding"/>
    <property type="evidence" value="ECO:0007669"/>
    <property type="project" value="UniProtKB-KW"/>
</dbReference>
<dbReference type="InterPro" id="IPR037171">
    <property type="entry name" value="NagB/RpiA_transferase-like"/>
</dbReference>
<organism evidence="9 10">
    <name type="scientific">Bilophila wadsworthia (strain 3_1_6)</name>
    <dbReference type="NCBI Taxonomy" id="563192"/>
    <lineage>
        <taxon>Bacteria</taxon>
        <taxon>Pseudomonadati</taxon>
        <taxon>Thermodesulfobacteriota</taxon>
        <taxon>Desulfovibrionia</taxon>
        <taxon>Desulfovibrionales</taxon>
        <taxon>Desulfovibrionaceae</taxon>
        <taxon>Bilophila</taxon>
    </lineage>
</organism>
<keyword evidence="5" id="KW-0249">Electron transport</keyword>
<evidence type="ECO:0000313" key="10">
    <source>
        <dbReference type="Proteomes" id="UP000006034"/>
    </source>
</evidence>
<dbReference type="InterPro" id="IPR017896">
    <property type="entry name" value="4Fe4S_Fe-S-bd"/>
</dbReference>
<keyword evidence="3" id="KW-0479">Metal-binding</keyword>
<dbReference type="OrthoDB" id="9770306at2"/>
<dbReference type="eggNOG" id="COG1139">
    <property type="taxonomic scope" value="Bacteria"/>
</dbReference>
<dbReference type="GeneID" id="78085777"/>
<name>E5Y373_BILW3</name>
<evidence type="ECO:0000256" key="1">
    <source>
        <dbReference type="ARBA" id="ARBA00022448"/>
    </source>
</evidence>
<dbReference type="EMBL" id="ADCP02000001">
    <property type="protein sequence ID" value="EFV45539.1"/>
    <property type="molecule type" value="Genomic_DNA"/>
</dbReference>
<dbReference type="SUPFAM" id="SSF46548">
    <property type="entry name" value="alpha-helical ferredoxin"/>
    <property type="match status" value="1"/>
</dbReference>
<protein>
    <submittedName>
        <fullName evidence="9">Iron-sulfur cluster-binding protein</fullName>
    </submittedName>
</protein>
<dbReference type="Pfam" id="PF13183">
    <property type="entry name" value="Fer4_8"/>
    <property type="match status" value="1"/>
</dbReference>
<evidence type="ECO:0000256" key="6">
    <source>
        <dbReference type="ARBA" id="ARBA00023004"/>
    </source>
</evidence>
<evidence type="ECO:0000259" key="8">
    <source>
        <dbReference type="PROSITE" id="PS51379"/>
    </source>
</evidence>
<dbReference type="InterPro" id="IPR017900">
    <property type="entry name" value="4Fe4S_Fe_S_CS"/>
</dbReference>
<reference evidence="9 10" key="2">
    <citation type="submission" date="2013-04" db="EMBL/GenBank/DDBJ databases">
        <title>The Genome Sequence of Bilophila wadsworthia 3_1_6.</title>
        <authorList>
            <consortium name="The Broad Institute Genomics Platform"/>
            <person name="Earl A."/>
            <person name="Ward D."/>
            <person name="Feldgarden M."/>
            <person name="Gevers D."/>
            <person name="Sibley C."/>
            <person name="Strauss J."/>
            <person name="Allen-Vercoe E."/>
            <person name="Walker B."/>
            <person name="Young S."/>
            <person name="Zeng Q."/>
            <person name="Gargeya S."/>
            <person name="Fitzgerald M."/>
            <person name="Haas B."/>
            <person name="Abouelleil A."/>
            <person name="Allen A.W."/>
            <person name="Alvarado L."/>
            <person name="Arachchi H.M."/>
            <person name="Berlin A.M."/>
            <person name="Chapman S.B."/>
            <person name="Gainer-Dewar J."/>
            <person name="Goldberg J."/>
            <person name="Griggs A."/>
            <person name="Gujja S."/>
            <person name="Hansen M."/>
            <person name="Howarth C."/>
            <person name="Imamovic A."/>
            <person name="Ireland A."/>
            <person name="Larimer J."/>
            <person name="McCowan C."/>
            <person name="Murphy C."/>
            <person name="Pearson M."/>
            <person name="Poon T.W."/>
            <person name="Priest M."/>
            <person name="Roberts A."/>
            <person name="Saif S."/>
            <person name="Shea T."/>
            <person name="Sisk P."/>
            <person name="Sykes S."/>
            <person name="Wortman J."/>
            <person name="Nusbaum C."/>
            <person name="Birren B."/>
        </authorList>
    </citation>
    <scope>NUCLEOTIDE SEQUENCE [LARGE SCALE GENOMIC DNA]</scope>
    <source>
        <strain evidence="9 10">3_1_6</strain>
    </source>
</reference>
<keyword evidence="10" id="KW-1185">Reference proteome</keyword>
<evidence type="ECO:0000256" key="4">
    <source>
        <dbReference type="ARBA" id="ARBA00022737"/>
    </source>
</evidence>
<evidence type="ECO:0000256" key="2">
    <source>
        <dbReference type="ARBA" id="ARBA00022485"/>
    </source>
</evidence>
<dbReference type="InterPro" id="IPR004452">
    <property type="entry name" value="LutB/LldF"/>
</dbReference>
<accession>E5Y373</accession>
<gene>
    <name evidence="9" type="ORF">HMPREF0179_00634</name>
</gene>